<sequence length="110" mass="12518">MSCQPSELQQTIEVINSELENLTHWCAKNALKLNPGKSKALVIRGGAHARTIDMENLRLSVGGEQMNLGVWFDNELSFRRQTSEVRRGCFVRLRGCKSTSMNWMKQLSYS</sequence>
<organism evidence="1 2">
    <name type="scientific">Henosepilachna vigintioctopunctata</name>
    <dbReference type="NCBI Taxonomy" id="420089"/>
    <lineage>
        <taxon>Eukaryota</taxon>
        <taxon>Metazoa</taxon>
        <taxon>Ecdysozoa</taxon>
        <taxon>Arthropoda</taxon>
        <taxon>Hexapoda</taxon>
        <taxon>Insecta</taxon>
        <taxon>Pterygota</taxon>
        <taxon>Neoptera</taxon>
        <taxon>Endopterygota</taxon>
        <taxon>Coleoptera</taxon>
        <taxon>Polyphaga</taxon>
        <taxon>Cucujiformia</taxon>
        <taxon>Coccinelloidea</taxon>
        <taxon>Coccinellidae</taxon>
        <taxon>Epilachninae</taxon>
        <taxon>Epilachnini</taxon>
        <taxon>Henosepilachna</taxon>
    </lineage>
</organism>
<name>A0AAW1TZR0_9CUCU</name>
<dbReference type="AlphaFoldDB" id="A0AAW1TZR0"/>
<accession>A0AAW1TZR0</accession>
<comment type="caution">
    <text evidence="1">The sequence shown here is derived from an EMBL/GenBank/DDBJ whole genome shotgun (WGS) entry which is preliminary data.</text>
</comment>
<dbReference type="Proteomes" id="UP001431783">
    <property type="component" value="Unassembled WGS sequence"/>
</dbReference>
<proteinExistence type="predicted"/>
<protein>
    <submittedName>
        <fullName evidence="1">Uncharacterized protein</fullName>
    </submittedName>
</protein>
<reference evidence="1 2" key="1">
    <citation type="submission" date="2023-03" db="EMBL/GenBank/DDBJ databases">
        <title>Genome insight into feeding habits of ladybird beetles.</title>
        <authorList>
            <person name="Li H.-S."/>
            <person name="Huang Y.-H."/>
            <person name="Pang H."/>
        </authorList>
    </citation>
    <scope>NUCLEOTIDE SEQUENCE [LARGE SCALE GENOMIC DNA]</scope>
    <source>
        <strain evidence="1">SYSU_2023b</strain>
        <tissue evidence="1">Whole body</tissue>
    </source>
</reference>
<gene>
    <name evidence="1" type="ORF">WA026_002536</name>
</gene>
<keyword evidence="2" id="KW-1185">Reference proteome</keyword>
<evidence type="ECO:0000313" key="2">
    <source>
        <dbReference type="Proteomes" id="UP001431783"/>
    </source>
</evidence>
<evidence type="ECO:0000313" key="1">
    <source>
        <dbReference type="EMBL" id="KAK9874183.1"/>
    </source>
</evidence>
<dbReference type="EMBL" id="JARQZJ010000031">
    <property type="protein sequence ID" value="KAK9874183.1"/>
    <property type="molecule type" value="Genomic_DNA"/>
</dbReference>